<organism evidence="3 4">
    <name type="scientific">Smittium simulii</name>
    <dbReference type="NCBI Taxonomy" id="133385"/>
    <lineage>
        <taxon>Eukaryota</taxon>
        <taxon>Fungi</taxon>
        <taxon>Fungi incertae sedis</taxon>
        <taxon>Zoopagomycota</taxon>
        <taxon>Kickxellomycotina</taxon>
        <taxon>Harpellomycetes</taxon>
        <taxon>Harpellales</taxon>
        <taxon>Legeriomycetaceae</taxon>
        <taxon>Smittium</taxon>
    </lineage>
</organism>
<protein>
    <submittedName>
        <fullName evidence="3">Uncharacterized protein</fullName>
    </submittedName>
</protein>
<dbReference type="Gene3D" id="3.40.190.10">
    <property type="entry name" value="Periplasmic binding protein-like II"/>
    <property type="match status" value="2"/>
</dbReference>
<feature type="chain" id="PRO_5015638329" evidence="2">
    <location>
        <begin position="21"/>
        <end position="375"/>
    </location>
</feature>
<name>A0A2T9YVS5_9FUNG</name>
<dbReference type="PANTHER" id="PTHR30006">
    <property type="entry name" value="THIAMINE-BINDING PERIPLASMIC PROTEIN-RELATED"/>
    <property type="match status" value="1"/>
</dbReference>
<keyword evidence="1 2" id="KW-0732">Signal</keyword>
<sequence length="375" mass="42093">MKVILGFSISILALFSTAYATNPQDYNINDTSNNQKYSTNDDSGLDILYRNAIAEGGSLLVYEGGDRRNGQATTNTAFNARFPGMNATLIVDLSKYHDAEIDKQLASGKLDVDVAHLQTVHDFYRWKKEDALMQFKPPHWDSVYPEIKDTDGYFTATAIFTFAPNALRSTYEAGEGPIEDEDFLNAKFKNKIVLTYPHDDDAVLYQFYKLAQKHGQGYIEKLLSQNIKWVRGTGTPRNIISNGTIPDAVTFTSSNALVPTRSARVITKIPLISNFLTWGQTAAIFKKAPHPAAAKLYVAWRLSTQAQKGSFTTWSTRKDIDPPIGYKRLEEYTNTSRKDFVDFMLNRTLVEKLKSDYEKLIGPVKGDTPLNDPAQ</sequence>
<dbReference type="PANTHER" id="PTHR30006:SF2">
    <property type="entry name" value="ABC TRANSPORTER SUBSTRATE-BINDING PROTEIN"/>
    <property type="match status" value="1"/>
</dbReference>
<dbReference type="SUPFAM" id="SSF53850">
    <property type="entry name" value="Periplasmic binding protein-like II"/>
    <property type="match status" value="1"/>
</dbReference>
<dbReference type="EMBL" id="MBFR01000032">
    <property type="protein sequence ID" value="PVU96429.1"/>
    <property type="molecule type" value="Genomic_DNA"/>
</dbReference>
<gene>
    <name evidence="3" type="ORF">BB561_001161</name>
</gene>
<dbReference type="Proteomes" id="UP000245383">
    <property type="component" value="Unassembled WGS sequence"/>
</dbReference>
<comment type="caution">
    <text evidence="3">The sequence shown here is derived from an EMBL/GenBank/DDBJ whole genome shotgun (WGS) entry which is preliminary data.</text>
</comment>
<keyword evidence="4" id="KW-1185">Reference proteome</keyword>
<dbReference type="AlphaFoldDB" id="A0A2T9YVS5"/>
<feature type="signal peptide" evidence="2">
    <location>
        <begin position="1"/>
        <end position="20"/>
    </location>
</feature>
<proteinExistence type="predicted"/>
<dbReference type="STRING" id="133385.A0A2T9YVS5"/>
<accession>A0A2T9YVS5</accession>
<reference evidence="3 4" key="1">
    <citation type="journal article" date="2018" name="MBio">
        <title>Comparative Genomics Reveals the Core Gene Toolbox for the Fungus-Insect Symbiosis.</title>
        <authorList>
            <person name="Wang Y."/>
            <person name="Stata M."/>
            <person name="Wang W."/>
            <person name="Stajich J.E."/>
            <person name="White M.M."/>
            <person name="Moncalvo J.M."/>
        </authorList>
    </citation>
    <scope>NUCLEOTIDE SEQUENCE [LARGE SCALE GENOMIC DNA]</scope>
    <source>
        <strain evidence="3 4">SWE-8-4</strain>
    </source>
</reference>
<evidence type="ECO:0000256" key="1">
    <source>
        <dbReference type="ARBA" id="ARBA00022729"/>
    </source>
</evidence>
<evidence type="ECO:0000313" key="4">
    <source>
        <dbReference type="Proteomes" id="UP000245383"/>
    </source>
</evidence>
<dbReference type="OrthoDB" id="124329at2759"/>
<evidence type="ECO:0000313" key="3">
    <source>
        <dbReference type="EMBL" id="PVU96429.1"/>
    </source>
</evidence>
<evidence type="ECO:0000256" key="2">
    <source>
        <dbReference type="SAM" id="SignalP"/>
    </source>
</evidence>